<dbReference type="Gene3D" id="1.10.3680.10">
    <property type="entry name" value="TerB-like"/>
    <property type="match status" value="1"/>
</dbReference>
<evidence type="ECO:0000313" key="2">
    <source>
        <dbReference type="Proteomes" id="UP000185728"/>
    </source>
</evidence>
<organism evidence="1 2">
    <name type="scientific">Zobellia uliginosa</name>
    <dbReference type="NCBI Taxonomy" id="143224"/>
    <lineage>
        <taxon>Bacteria</taxon>
        <taxon>Pseudomonadati</taxon>
        <taxon>Bacteroidota</taxon>
        <taxon>Flavobacteriia</taxon>
        <taxon>Flavobacteriales</taxon>
        <taxon>Flavobacteriaceae</taxon>
        <taxon>Zobellia</taxon>
    </lineage>
</organism>
<dbReference type="CDD" id="cd07177">
    <property type="entry name" value="terB_like"/>
    <property type="match status" value="1"/>
</dbReference>
<keyword evidence="2" id="KW-1185">Reference proteome</keyword>
<evidence type="ECO:0008006" key="3">
    <source>
        <dbReference type="Google" id="ProtNLM"/>
    </source>
</evidence>
<dbReference type="EMBL" id="FTOB01000002">
    <property type="protein sequence ID" value="SIS54021.1"/>
    <property type="molecule type" value="Genomic_DNA"/>
</dbReference>
<dbReference type="RefSeq" id="WP_076454412.1">
    <property type="nucleotide sequence ID" value="NZ_FTOB01000002.1"/>
</dbReference>
<dbReference type="SUPFAM" id="SSF158682">
    <property type="entry name" value="TerB-like"/>
    <property type="match status" value="1"/>
</dbReference>
<comment type="caution">
    <text evidence="1">The sequence shown here is derived from an EMBL/GenBank/DDBJ whole genome shotgun (WGS) entry which is preliminary data.</text>
</comment>
<sequence length="154" mass="17754">MGVLGLAFLYRSKSGRSLFNASYKNWKHFRRIYYLTGINKNHYAFMQEKIAVFTLAEKLAMVHVVNSVILADGHVHNGEINAVSQLMRQIDFDSNFIMQARNIESEQALSILRQMPQKKKKNLESILEMTAISDGFKHTKESSLMAYIFESMNK</sequence>
<protein>
    <recommendedName>
        <fullName evidence="3">Tellurite resistance protein TerB</fullName>
    </recommendedName>
</protein>
<proteinExistence type="predicted"/>
<reference evidence="1 2" key="1">
    <citation type="submission" date="2017-01" db="EMBL/GenBank/DDBJ databases">
        <authorList>
            <person name="Varghese N."/>
            <person name="Submissions S."/>
        </authorList>
    </citation>
    <scope>NUCLEOTIDE SEQUENCE [LARGE SCALE GENOMIC DNA]</scope>
    <source>
        <strain evidence="1 2">DSM 2061</strain>
    </source>
</reference>
<name>A0ABY1KNL6_9FLAO</name>
<gene>
    <name evidence="1" type="ORF">SAMN05421766_102633</name>
</gene>
<accession>A0ABY1KNL6</accession>
<dbReference type="Proteomes" id="UP000185728">
    <property type="component" value="Unassembled WGS sequence"/>
</dbReference>
<dbReference type="InterPro" id="IPR029024">
    <property type="entry name" value="TerB-like"/>
</dbReference>
<evidence type="ECO:0000313" key="1">
    <source>
        <dbReference type="EMBL" id="SIS54021.1"/>
    </source>
</evidence>